<dbReference type="EMBL" id="MN740803">
    <property type="protein sequence ID" value="QHS82493.1"/>
    <property type="molecule type" value="Genomic_DNA"/>
</dbReference>
<evidence type="ECO:0000313" key="1">
    <source>
        <dbReference type="EMBL" id="QHS82493.1"/>
    </source>
</evidence>
<organism evidence="1">
    <name type="scientific">viral metagenome</name>
    <dbReference type="NCBI Taxonomy" id="1070528"/>
    <lineage>
        <taxon>unclassified sequences</taxon>
        <taxon>metagenomes</taxon>
        <taxon>organismal metagenomes</taxon>
    </lineage>
</organism>
<sequence length="262" mass="31104">MSHKAPCTIVTAYFKLKISKASHETYLKWMQNMLINSNPMIIFCDTVSKSYIESIRKMVDPELVRTRIIITEVSEFYSYKYGEKFVEHFAMDTEKRVGHNIILYMIWAEKSHFLKRAIELDPFESEYFLWSDIGCFRRENTEFRNWPNPSRIATLPKDKVLLLSVIPFTPSELACKTLDDLPSFQFQNRIGAPIFGGTKEVLLQWHDKYYEMLEYFISIDRFIGKDQSIMNSVYLMNREFCELITWKEGCADPWFYLQDYLA</sequence>
<name>A0A6C0ASM7_9ZZZZ</name>
<accession>A0A6C0ASM7</accession>
<reference evidence="1" key="1">
    <citation type="journal article" date="2020" name="Nature">
        <title>Giant virus diversity and host interactions through global metagenomics.</title>
        <authorList>
            <person name="Schulz F."/>
            <person name="Roux S."/>
            <person name="Paez-Espino D."/>
            <person name="Jungbluth S."/>
            <person name="Walsh D.A."/>
            <person name="Denef V.J."/>
            <person name="McMahon K.D."/>
            <person name="Konstantinidis K.T."/>
            <person name="Eloe-Fadrosh E.A."/>
            <person name="Kyrpides N.C."/>
            <person name="Woyke T."/>
        </authorList>
    </citation>
    <scope>NUCLEOTIDE SEQUENCE</scope>
    <source>
        <strain evidence="1">GVMAG-S-1101171-111</strain>
    </source>
</reference>
<dbReference type="InterPro" id="IPR011735">
    <property type="entry name" value="WlaTC/HtrL_glycosyltransf"/>
</dbReference>
<dbReference type="Pfam" id="PF09612">
    <property type="entry name" value="HtrL_YibB"/>
    <property type="match status" value="1"/>
</dbReference>
<dbReference type="AlphaFoldDB" id="A0A6C0ASM7"/>
<protein>
    <submittedName>
        <fullName evidence="1">Uncharacterized protein</fullName>
    </submittedName>
</protein>
<proteinExistence type="predicted"/>